<feature type="compositionally biased region" description="Polar residues" evidence="1">
    <location>
        <begin position="37"/>
        <end position="49"/>
    </location>
</feature>
<reference evidence="2" key="1">
    <citation type="submission" date="2023-04" db="EMBL/GenBank/DDBJ databases">
        <authorList>
            <consortium name="ELIXIR-Norway"/>
        </authorList>
    </citation>
    <scope>NUCLEOTIDE SEQUENCE [LARGE SCALE GENOMIC DNA]</scope>
</reference>
<dbReference type="Proteomes" id="UP001176941">
    <property type="component" value="Chromosome 28"/>
</dbReference>
<name>A0ABN8Z382_RANTA</name>
<gene>
    <name evidence="2" type="ORF">MRATA1EN1_LOCUS17242</name>
</gene>
<protein>
    <submittedName>
        <fullName evidence="2">Uncharacterized protein</fullName>
    </submittedName>
</protein>
<organism evidence="2 3">
    <name type="scientific">Rangifer tarandus platyrhynchus</name>
    <name type="common">Svalbard reindeer</name>
    <dbReference type="NCBI Taxonomy" id="3082113"/>
    <lineage>
        <taxon>Eukaryota</taxon>
        <taxon>Metazoa</taxon>
        <taxon>Chordata</taxon>
        <taxon>Craniata</taxon>
        <taxon>Vertebrata</taxon>
        <taxon>Euteleostomi</taxon>
        <taxon>Mammalia</taxon>
        <taxon>Eutheria</taxon>
        <taxon>Laurasiatheria</taxon>
        <taxon>Artiodactyla</taxon>
        <taxon>Ruminantia</taxon>
        <taxon>Pecora</taxon>
        <taxon>Cervidae</taxon>
        <taxon>Odocoileinae</taxon>
        <taxon>Rangifer</taxon>
    </lineage>
</organism>
<feature type="region of interest" description="Disordered" evidence="1">
    <location>
        <begin position="1"/>
        <end position="56"/>
    </location>
</feature>
<dbReference type="EMBL" id="OX459964">
    <property type="protein sequence ID" value="CAI9168280.1"/>
    <property type="molecule type" value="Genomic_DNA"/>
</dbReference>
<accession>A0ABN8Z382</accession>
<proteinExistence type="predicted"/>
<evidence type="ECO:0000256" key="1">
    <source>
        <dbReference type="SAM" id="MobiDB-lite"/>
    </source>
</evidence>
<keyword evidence="3" id="KW-1185">Reference proteome</keyword>
<sequence>MNGRALVARTFRSLAGMPKSPAEPEALPNSPGRPESSYPSLAYTPTRSAPKNRAGLHDCPHQLGSAIFCFQSSVSKQDSLPESLPLTLRSYLRPSVTCDLRNSSEVTSMSLHPGWL</sequence>
<evidence type="ECO:0000313" key="2">
    <source>
        <dbReference type="EMBL" id="CAI9168280.1"/>
    </source>
</evidence>
<evidence type="ECO:0000313" key="3">
    <source>
        <dbReference type="Proteomes" id="UP001176941"/>
    </source>
</evidence>